<evidence type="ECO:0000313" key="5">
    <source>
        <dbReference type="Proteomes" id="UP000005801"/>
    </source>
</evidence>
<feature type="compositionally biased region" description="Low complexity" evidence="1">
    <location>
        <begin position="45"/>
        <end position="99"/>
    </location>
</feature>
<proteinExistence type="predicted"/>
<dbReference type="Pfam" id="PF17517">
    <property type="entry name" value="IgGFc_binding"/>
    <property type="match status" value="1"/>
</dbReference>
<keyword evidence="2" id="KW-0732">Signal</keyword>
<organism evidence="4 5">
    <name type="scientific">Plesiocystis pacifica SIR-1</name>
    <dbReference type="NCBI Taxonomy" id="391625"/>
    <lineage>
        <taxon>Bacteria</taxon>
        <taxon>Pseudomonadati</taxon>
        <taxon>Myxococcota</taxon>
        <taxon>Polyangia</taxon>
        <taxon>Nannocystales</taxon>
        <taxon>Nannocystaceae</taxon>
        <taxon>Plesiocystis</taxon>
    </lineage>
</organism>
<name>A6FXJ1_9BACT</name>
<dbReference type="PROSITE" id="PS51257">
    <property type="entry name" value="PROKAR_LIPOPROTEIN"/>
    <property type="match status" value="1"/>
</dbReference>
<gene>
    <name evidence="4" type="ORF">PPSIR1_21719</name>
</gene>
<dbReference type="STRING" id="391625.PPSIR1_21719"/>
<feature type="region of interest" description="Disordered" evidence="1">
    <location>
        <begin position="32"/>
        <end position="129"/>
    </location>
</feature>
<dbReference type="eggNOG" id="COG3291">
    <property type="taxonomic scope" value="Bacteria"/>
</dbReference>
<comment type="caution">
    <text evidence="4">The sequence shown here is derived from an EMBL/GenBank/DDBJ whole genome shotgun (WGS) entry which is preliminary data.</text>
</comment>
<evidence type="ECO:0000259" key="3">
    <source>
        <dbReference type="Pfam" id="PF17517"/>
    </source>
</evidence>
<feature type="chain" id="PRO_5002694861" evidence="2">
    <location>
        <begin position="30"/>
        <end position="607"/>
    </location>
</feature>
<dbReference type="Proteomes" id="UP000005801">
    <property type="component" value="Unassembled WGS sequence"/>
</dbReference>
<dbReference type="PANTHER" id="PTHR46534">
    <property type="entry name" value="IGGFC_BINDING DOMAIN-CONTAINING PROTEIN"/>
    <property type="match status" value="1"/>
</dbReference>
<feature type="domain" description="IgGFc-binding protein N-terminal" evidence="3">
    <location>
        <begin position="291"/>
        <end position="587"/>
    </location>
</feature>
<dbReference type="EMBL" id="ABCS01000002">
    <property type="protein sequence ID" value="EDM81579.1"/>
    <property type="molecule type" value="Genomic_DNA"/>
</dbReference>
<feature type="signal peptide" evidence="2">
    <location>
        <begin position="1"/>
        <end position="29"/>
    </location>
</feature>
<dbReference type="InterPro" id="IPR035234">
    <property type="entry name" value="IgGFc-bd_N"/>
</dbReference>
<evidence type="ECO:0000256" key="1">
    <source>
        <dbReference type="SAM" id="MobiDB-lite"/>
    </source>
</evidence>
<dbReference type="PANTHER" id="PTHR46534:SF1">
    <property type="entry name" value="IGGFC-BINDING PROTEIN N-TERMINAL DOMAIN-CONTAINING PROTEIN"/>
    <property type="match status" value="1"/>
</dbReference>
<evidence type="ECO:0000256" key="2">
    <source>
        <dbReference type="SAM" id="SignalP"/>
    </source>
</evidence>
<dbReference type="AlphaFoldDB" id="A6FXJ1"/>
<feature type="compositionally biased region" description="Acidic residues" evidence="1">
    <location>
        <begin position="100"/>
        <end position="117"/>
    </location>
</feature>
<sequence>MMGVMRTLPMDSNLLAASLLVSAVTLATACTDDAGTDENGDEIGATETTAGDSTTAGEAGETETESGSGTAESSTDADTTADETTTADTTADESTTADDTTTDDTTETTTEEEESTDTTETGDPCGPECCPGETQCVDDVAQECNEDGTAWEDAELCDDIQGVVCDTDLGECVGDCSESAIGLSYIGCDYYPTVTLQYDSYNTSPKDDFAVAVANTGDEDAMVTVTQGDAIVYDTVVSPADVAVITLPWVNELTKGNAPTKLTVDGAYRLRSDKPIVVYQYNPLDSTTTNDASLMLPTNAWGNDYMVASWAHWNSIPGFYTVVAHEDDTTVTVSGPPNAVGVSAGANIDGSGNGQVTLDNSDVLQVVTTSGDLTGSYVSADKPVQVIGGHKCTNVPANISACDHLEESLFPIQTLSDEYIVVPPVQVPNNDLDKAQMVRVIATEDDTQVTFDPDQSADATLDTGEFIQLSLTTAAFQVNASKPVLVVQYMVGQSGGYGTSDPAMVQAVTPAQFRTSYLFHAAPTWTANFVDIIAPDGANVTVDGVAVTDWSAVGTSGFNVGHVALSNAGNGNHTVESNLKVGISVYGVQSAGSYWYPGGLDLVINPQ</sequence>
<accession>A6FXJ1</accession>
<reference evidence="4 5" key="1">
    <citation type="submission" date="2007-06" db="EMBL/GenBank/DDBJ databases">
        <authorList>
            <person name="Shimkets L."/>
            <person name="Ferriera S."/>
            <person name="Johnson J."/>
            <person name="Kravitz S."/>
            <person name="Beeson K."/>
            <person name="Sutton G."/>
            <person name="Rogers Y.-H."/>
            <person name="Friedman R."/>
            <person name="Frazier M."/>
            <person name="Venter J.C."/>
        </authorList>
    </citation>
    <scope>NUCLEOTIDE SEQUENCE [LARGE SCALE GENOMIC DNA]</scope>
    <source>
        <strain evidence="4 5">SIR-1</strain>
    </source>
</reference>
<evidence type="ECO:0000313" key="4">
    <source>
        <dbReference type="EMBL" id="EDM81579.1"/>
    </source>
</evidence>
<protein>
    <submittedName>
        <fullName evidence="4">Bacterial Ig-like domain protein</fullName>
    </submittedName>
</protein>
<keyword evidence="5" id="KW-1185">Reference proteome</keyword>